<dbReference type="Proteomes" id="UP000291106">
    <property type="component" value="Chromosome"/>
</dbReference>
<dbReference type="Gene3D" id="3.60.15.10">
    <property type="entry name" value="Ribonuclease Z/Hydroxyacylglutathione hydrolase-like"/>
    <property type="match status" value="1"/>
</dbReference>
<dbReference type="GO" id="GO:0005886">
    <property type="term" value="C:plasma membrane"/>
    <property type="evidence" value="ECO:0007669"/>
    <property type="project" value="UniProtKB-SubCell"/>
</dbReference>
<dbReference type="SUPFAM" id="SSF56281">
    <property type="entry name" value="Metallo-hydrolase/oxidoreductase"/>
    <property type="match status" value="1"/>
</dbReference>
<evidence type="ECO:0000256" key="3">
    <source>
        <dbReference type="ARBA" id="ARBA00022692"/>
    </source>
</evidence>
<dbReference type="NCBIfam" id="TIGR00360">
    <property type="entry name" value="ComEC_N-term"/>
    <property type="match status" value="1"/>
</dbReference>
<evidence type="ECO:0000259" key="8">
    <source>
        <dbReference type="Pfam" id="PF03772"/>
    </source>
</evidence>
<dbReference type="PANTHER" id="PTHR30619">
    <property type="entry name" value="DNA INTERNALIZATION/COMPETENCE PROTEIN COMEC/REC2"/>
    <property type="match status" value="1"/>
</dbReference>
<feature type="domain" description="ComEC/Rec2-related protein" evidence="8">
    <location>
        <begin position="216"/>
        <end position="535"/>
    </location>
</feature>
<keyword evidence="5 6" id="KW-0472">Membrane</keyword>
<dbReference type="InterPro" id="IPR004477">
    <property type="entry name" value="ComEC_N"/>
</dbReference>
<feature type="transmembrane region" description="Helical" evidence="6">
    <location>
        <begin position="441"/>
        <end position="465"/>
    </location>
</feature>
<feature type="transmembrane region" description="Helical" evidence="6">
    <location>
        <begin position="299"/>
        <end position="319"/>
    </location>
</feature>
<proteinExistence type="predicted"/>
<evidence type="ECO:0000313" key="11">
    <source>
        <dbReference type="Proteomes" id="UP000291106"/>
    </source>
</evidence>
<evidence type="ECO:0000256" key="2">
    <source>
        <dbReference type="ARBA" id="ARBA00022475"/>
    </source>
</evidence>
<keyword evidence="3 6" id="KW-0812">Transmembrane</keyword>
<feature type="domain" description="DUF4131" evidence="9">
    <location>
        <begin position="46"/>
        <end position="185"/>
    </location>
</feature>
<feature type="transmembrane region" description="Helical" evidence="6">
    <location>
        <begin position="61"/>
        <end position="82"/>
    </location>
</feature>
<evidence type="ECO:0000256" key="1">
    <source>
        <dbReference type="ARBA" id="ARBA00004651"/>
    </source>
</evidence>
<feature type="transmembrane region" description="Helical" evidence="6">
    <location>
        <begin position="238"/>
        <end position="259"/>
    </location>
</feature>
<keyword evidence="2" id="KW-1003">Cell membrane</keyword>
<dbReference type="KEGG" id="smai:EXU30_18195"/>
<gene>
    <name evidence="10" type="ORF">EXU30_18195</name>
</gene>
<dbReference type="InterPro" id="IPR025405">
    <property type="entry name" value="DUF4131"/>
</dbReference>
<feature type="transmembrane region" description="Helical" evidence="6">
    <location>
        <begin position="523"/>
        <end position="548"/>
    </location>
</feature>
<comment type="subcellular location">
    <subcellularLocation>
        <location evidence="1">Cell membrane</location>
        <topology evidence="1">Multi-pass membrane protein</topology>
    </subcellularLocation>
</comment>
<name>A0A411PLM3_9GAMM</name>
<evidence type="ECO:0000256" key="6">
    <source>
        <dbReference type="SAM" id="Phobius"/>
    </source>
</evidence>
<dbReference type="EMBL" id="CP036200">
    <property type="protein sequence ID" value="QBF84384.1"/>
    <property type="molecule type" value="Genomic_DNA"/>
</dbReference>
<keyword evidence="4 6" id="KW-1133">Transmembrane helix</keyword>
<dbReference type="PANTHER" id="PTHR30619:SF1">
    <property type="entry name" value="RECOMBINATION PROTEIN 2"/>
    <property type="match status" value="1"/>
</dbReference>
<feature type="transmembrane region" description="Helical" evidence="6">
    <location>
        <begin position="271"/>
        <end position="292"/>
    </location>
</feature>
<dbReference type="AlphaFoldDB" id="A0A411PLM3"/>
<dbReference type="InterPro" id="IPR036866">
    <property type="entry name" value="RibonucZ/Hydroxyglut_hydro"/>
</dbReference>
<evidence type="ECO:0000259" key="7">
    <source>
        <dbReference type="Pfam" id="PF00753"/>
    </source>
</evidence>
<dbReference type="OrthoDB" id="9761531at2"/>
<dbReference type="Pfam" id="PF13567">
    <property type="entry name" value="DUF4131"/>
    <property type="match status" value="1"/>
</dbReference>
<feature type="transmembrane region" description="Helical" evidence="6">
    <location>
        <begin position="568"/>
        <end position="586"/>
    </location>
</feature>
<accession>A0A411PLM3</accession>
<organism evidence="10 11">
    <name type="scientific">Shewanella maritima</name>
    <dbReference type="NCBI Taxonomy" id="2520507"/>
    <lineage>
        <taxon>Bacteria</taxon>
        <taxon>Pseudomonadati</taxon>
        <taxon>Pseudomonadota</taxon>
        <taxon>Gammaproteobacteria</taxon>
        <taxon>Alteromonadales</taxon>
        <taxon>Shewanellaceae</taxon>
        <taxon>Shewanella</taxon>
    </lineage>
</organism>
<feature type="domain" description="Metallo-beta-lactamase" evidence="7">
    <location>
        <begin position="644"/>
        <end position="720"/>
    </location>
</feature>
<dbReference type="Pfam" id="PF03772">
    <property type="entry name" value="Competence"/>
    <property type="match status" value="1"/>
</dbReference>
<evidence type="ECO:0000256" key="5">
    <source>
        <dbReference type="ARBA" id="ARBA00023136"/>
    </source>
</evidence>
<reference evidence="10 11" key="1">
    <citation type="submission" date="2019-02" db="EMBL/GenBank/DDBJ databases">
        <title>Shewanella sp. D4-2 isolated from Dokdo Island.</title>
        <authorList>
            <person name="Baek K."/>
        </authorList>
    </citation>
    <scope>NUCLEOTIDE SEQUENCE [LARGE SCALE GENOMIC DNA]</scope>
    <source>
        <strain evidence="10 11">D4-2</strain>
    </source>
</reference>
<dbReference type="InterPro" id="IPR001279">
    <property type="entry name" value="Metallo-B-lactamas"/>
</dbReference>
<evidence type="ECO:0000259" key="9">
    <source>
        <dbReference type="Pfam" id="PF13567"/>
    </source>
</evidence>
<dbReference type="InterPro" id="IPR052159">
    <property type="entry name" value="Competence_DNA_uptake"/>
</dbReference>
<feature type="transmembrane region" description="Helical" evidence="6">
    <location>
        <begin position="414"/>
        <end position="435"/>
    </location>
</feature>
<protein>
    <submittedName>
        <fullName evidence="10">DUF4131 domain-containing protein</fullName>
    </submittedName>
</protein>
<feature type="transmembrane region" description="Helical" evidence="6">
    <location>
        <begin position="325"/>
        <end position="358"/>
    </location>
</feature>
<feature type="transmembrane region" description="Helical" evidence="6">
    <location>
        <begin position="486"/>
        <end position="503"/>
    </location>
</feature>
<evidence type="ECO:0000313" key="10">
    <source>
        <dbReference type="EMBL" id="QBF84384.1"/>
    </source>
</evidence>
<dbReference type="Pfam" id="PF00753">
    <property type="entry name" value="Lactamase_B"/>
    <property type="match status" value="1"/>
</dbReference>
<keyword evidence="11" id="KW-1185">Reference proteome</keyword>
<evidence type="ECO:0000256" key="4">
    <source>
        <dbReference type="ARBA" id="ARBA00022989"/>
    </source>
</evidence>
<sequence length="755" mass="84366">MYFSINFFGIFGDYCLYSIVMNRFIIGYCTCCFSALLWPQILPLQWIVLWLLIGGMCFKKAPFISGIMMSLSWLSIVFHGFYSHQTTAKPTQQIFRAEIVSLVNQNRDWISVDVKNLEQTSASKLQGYYRLNWNSAPDVKPGQVWQFSARMKSISAIANQGGFNQQKYFISRHIIGRGSVRRAELIQDNPALVHQFKSDLVVVLSKLANGDVLQALLLGQKTALSDERWRHLRQTGSGHLIAISGLHLSVVFGLFWVIFSKLCKPFAQHNYFAYRAVTLLLPLVMAFIYGYLAGFPVATTRAIIMLFMVVVLSVFNQHASVWDRLLYALFAVLVIDPFAILSSGFYLSFCALAIILLVATGRGAEMRSTLESDKQLDQASVTNPTNLAASENAHVIWRKVKHYGMALWAIQWRLALVLAAVQALLFSTVSVHSMWLNMLFVPWFSLLVIPVAILTLCVWAMFWFINLLGIRIFGHDLVSWHESAELFAIADALLMPFSALLHYSDYLPYALLTVSERQAGLLVLILVIAVSGYLIKQLLLSQLAIPWISLARQQLFTAVRRLYSRKTLGVAAVLVGSAGMLLAFILTNTLPILVAAEPAIKSNLSDKLESGEYKLSPSVNSKLHPSEFIAESKPFSDWQLHVLDVGQGSALVFEIDAQAVIYDTGAKYGDSFTYADRVIVPFLNARGLSHVSHIFISHNDNDHAGGLARLAMLYPQAKIIADDESIKADFGKRVSPCSGFNWQFAQLTFSALQTL</sequence>